<protein>
    <submittedName>
        <fullName evidence="9">Multiple sugar transport system permease protein</fullName>
    </submittedName>
</protein>
<dbReference type="PROSITE" id="PS50928">
    <property type="entry name" value="ABC_TM1"/>
    <property type="match status" value="1"/>
</dbReference>
<dbReference type="GO" id="GO:0005886">
    <property type="term" value="C:plasma membrane"/>
    <property type="evidence" value="ECO:0007669"/>
    <property type="project" value="UniProtKB-SubCell"/>
</dbReference>
<dbReference type="Pfam" id="PF00528">
    <property type="entry name" value="BPD_transp_1"/>
    <property type="match status" value="1"/>
</dbReference>
<dbReference type="SUPFAM" id="SSF161098">
    <property type="entry name" value="MetI-like"/>
    <property type="match status" value="1"/>
</dbReference>
<evidence type="ECO:0000313" key="9">
    <source>
        <dbReference type="EMBL" id="MBB5751678.1"/>
    </source>
</evidence>
<accession>A0A7W9FKV7</accession>
<keyword evidence="2 7" id="KW-0813">Transport</keyword>
<dbReference type="Proteomes" id="UP000523821">
    <property type="component" value="Unassembled WGS sequence"/>
</dbReference>
<dbReference type="EMBL" id="JACHOO010000001">
    <property type="protein sequence ID" value="MBB5751678.1"/>
    <property type="molecule type" value="Genomic_DNA"/>
</dbReference>
<evidence type="ECO:0000256" key="6">
    <source>
        <dbReference type="ARBA" id="ARBA00023136"/>
    </source>
</evidence>
<dbReference type="AlphaFoldDB" id="A0A7W9FKV7"/>
<dbReference type="PANTHER" id="PTHR30193:SF41">
    <property type="entry name" value="DIACETYLCHITOBIOSE UPTAKE SYSTEM PERMEASE PROTEIN NGCF"/>
    <property type="match status" value="1"/>
</dbReference>
<feature type="transmembrane region" description="Helical" evidence="7">
    <location>
        <begin position="123"/>
        <end position="143"/>
    </location>
</feature>
<evidence type="ECO:0000256" key="4">
    <source>
        <dbReference type="ARBA" id="ARBA00022692"/>
    </source>
</evidence>
<comment type="caution">
    <text evidence="9">The sequence shown here is derived from an EMBL/GenBank/DDBJ whole genome shotgun (WGS) entry which is preliminary data.</text>
</comment>
<keyword evidence="3" id="KW-1003">Cell membrane</keyword>
<comment type="similarity">
    <text evidence="7">Belongs to the binding-protein-dependent transport system permease family.</text>
</comment>
<keyword evidence="10" id="KW-1185">Reference proteome</keyword>
<feature type="transmembrane region" description="Helical" evidence="7">
    <location>
        <begin position="274"/>
        <end position="299"/>
    </location>
</feature>
<organism evidence="9 10">
    <name type="scientific">Prosthecomicrobium pneumaticum</name>
    <dbReference type="NCBI Taxonomy" id="81895"/>
    <lineage>
        <taxon>Bacteria</taxon>
        <taxon>Pseudomonadati</taxon>
        <taxon>Pseudomonadota</taxon>
        <taxon>Alphaproteobacteria</taxon>
        <taxon>Hyphomicrobiales</taxon>
        <taxon>Kaistiaceae</taxon>
        <taxon>Prosthecomicrobium</taxon>
    </lineage>
</organism>
<dbReference type="InterPro" id="IPR051393">
    <property type="entry name" value="ABC_transporter_permease"/>
</dbReference>
<dbReference type="CDD" id="cd06261">
    <property type="entry name" value="TM_PBP2"/>
    <property type="match status" value="1"/>
</dbReference>
<evidence type="ECO:0000256" key="3">
    <source>
        <dbReference type="ARBA" id="ARBA00022475"/>
    </source>
</evidence>
<feature type="transmembrane region" description="Helical" evidence="7">
    <location>
        <begin position="27"/>
        <end position="53"/>
    </location>
</feature>
<keyword evidence="6 7" id="KW-0472">Membrane</keyword>
<evidence type="ECO:0000259" key="8">
    <source>
        <dbReference type="PROSITE" id="PS50928"/>
    </source>
</evidence>
<keyword evidence="5 7" id="KW-1133">Transmembrane helix</keyword>
<gene>
    <name evidence="9" type="ORF">GGQ63_000721</name>
</gene>
<evidence type="ECO:0000256" key="5">
    <source>
        <dbReference type="ARBA" id="ARBA00022989"/>
    </source>
</evidence>
<keyword evidence="4 7" id="KW-0812">Transmembrane</keyword>
<dbReference type="PANTHER" id="PTHR30193">
    <property type="entry name" value="ABC TRANSPORTER PERMEASE PROTEIN"/>
    <property type="match status" value="1"/>
</dbReference>
<keyword evidence="9" id="KW-0762">Sugar transport</keyword>
<reference evidence="9 10" key="1">
    <citation type="submission" date="2020-08" db="EMBL/GenBank/DDBJ databases">
        <title>Genomic Encyclopedia of Type Strains, Phase IV (KMG-IV): sequencing the most valuable type-strain genomes for metagenomic binning, comparative biology and taxonomic classification.</title>
        <authorList>
            <person name="Goeker M."/>
        </authorList>
    </citation>
    <scope>NUCLEOTIDE SEQUENCE [LARGE SCALE GENOMIC DNA]</scope>
    <source>
        <strain evidence="9 10">DSM 16268</strain>
    </source>
</reference>
<feature type="transmembrane region" description="Helical" evidence="7">
    <location>
        <begin position="90"/>
        <end position="111"/>
    </location>
</feature>
<evidence type="ECO:0000256" key="1">
    <source>
        <dbReference type="ARBA" id="ARBA00004651"/>
    </source>
</evidence>
<dbReference type="InterPro" id="IPR035906">
    <property type="entry name" value="MetI-like_sf"/>
</dbReference>
<dbReference type="RefSeq" id="WP_183852553.1">
    <property type="nucleotide sequence ID" value="NZ_JACHOO010000001.1"/>
</dbReference>
<feature type="transmembrane region" description="Helical" evidence="7">
    <location>
        <begin position="173"/>
        <end position="194"/>
    </location>
</feature>
<sequence>MSSISHAAREAVSAAPRRRRRLGRSEWIGLLYVAPAVALVAVFFVAPLVMTAFMSLHNWPLMGEHRFIGFDNYVAAWKDIRFWRAMNFTIYYTLIVTVAIFAVAFPLALFVETPRRFNGFYRTAYFLPVVVGFASASLLWVWLLNVDAGLFSPAAVALGITPKKVNLLADFDLAFWSVIVMVVWKVAGFTMVILMTGLQSIPAELSEAAKIDGAGAFSRFRLITLPMMRRTIALALILSVAGSMLAFDQFYIILAGGPRNQTITAVYWIFSQSFVSFKLGYGAALSMVLLVILVVLSLVQLRLLRNPEGLE</sequence>
<evidence type="ECO:0000256" key="2">
    <source>
        <dbReference type="ARBA" id="ARBA00022448"/>
    </source>
</evidence>
<dbReference type="InterPro" id="IPR000515">
    <property type="entry name" value="MetI-like"/>
</dbReference>
<comment type="subcellular location">
    <subcellularLocation>
        <location evidence="1 7">Cell membrane</location>
        <topology evidence="1 7">Multi-pass membrane protein</topology>
    </subcellularLocation>
</comment>
<dbReference type="GO" id="GO:0055085">
    <property type="term" value="P:transmembrane transport"/>
    <property type="evidence" value="ECO:0007669"/>
    <property type="project" value="InterPro"/>
</dbReference>
<evidence type="ECO:0000256" key="7">
    <source>
        <dbReference type="RuleBase" id="RU363032"/>
    </source>
</evidence>
<evidence type="ECO:0000313" key="10">
    <source>
        <dbReference type="Proteomes" id="UP000523821"/>
    </source>
</evidence>
<feature type="domain" description="ABC transmembrane type-1" evidence="8">
    <location>
        <begin position="86"/>
        <end position="300"/>
    </location>
</feature>
<dbReference type="Gene3D" id="1.10.3720.10">
    <property type="entry name" value="MetI-like"/>
    <property type="match status" value="1"/>
</dbReference>
<proteinExistence type="inferred from homology"/>
<feature type="transmembrane region" description="Helical" evidence="7">
    <location>
        <begin position="231"/>
        <end position="254"/>
    </location>
</feature>
<name>A0A7W9FKV7_9HYPH</name>